<gene>
    <name evidence="1" type="ORF">KME60_12645</name>
</gene>
<name>A0A951QKT0_9CYAN</name>
<evidence type="ECO:0000313" key="1">
    <source>
        <dbReference type="EMBL" id="MBW4668239.1"/>
    </source>
</evidence>
<accession>A0A951QKT0</accession>
<sequence length="64" mass="7483">MVFPLSYQDIAEGVIKWELSRPYRIAKDADGYCSHFDRQCKGCTVHDQRPIPCRAYDCRSDTRI</sequence>
<proteinExistence type="predicted"/>
<reference evidence="1" key="2">
    <citation type="journal article" date="2022" name="Microbiol. Resour. Announc.">
        <title>Metagenome Sequencing to Explore Phylogenomics of Terrestrial Cyanobacteria.</title>
        <authorList>
            <person name="Ward R.D."/>
            <person name="Stajich J.E."/>
            <person name="Johansen J.R."/>
            <person name="Huntemann M."/>
            <person name="Clum A."/>
            <person name="Foster B."/>
            <person name="Foster B."/>
            <person name="Roux S."/>
            <person name="Palaniappan K."/>
            <person name="Varghese N."/>
            <person name="Mukherjee S."/>
            <person name="Reddy T.B.K."/>
            <person name="Daum C."/>
            <person name="Copeland A."/>
            <person name="Chen I.A."/>
            <person name="Ivanova N.N."/>
            <person name="Kyrpides N.C."/>
            <person name="Shapiro N."/>
            <person name="Eloe-Fadrosh E.A."/>
            <person name="Pietrasiak N."/>
        </authorList>
    </citation>
    <scope>NUCLEOTIDE SEQUENCE</scope>
    <source>
        <strain evidence="1">GSE-NOS-MK-12-04C</strain>
    </source>
</reference>
<evidence type="ECO:0000313" key="2">
    <source>
        <dbReference type="Proteomes" id="UP000729701"/>
    </source>
</evidence>
<dbReference type="Proteomes" id="UP000729701">
    <property type="component" value="Unassembled WGS sequence"/>
</dbReference>
<dbReference type="AlphaFoldDB" id="A0A951QKT0"/>
<organism evidence="1 2">
    <name type="scientific">Cyanomargarita calcarea GSE-NOS-MK-12-04C</name>
    <dbReference type="NCBI Taxonomy" id="2839659"/>
    <lineage>
        <taxon>Bacteria</taxon>
        <taxon>Bacillati</taxon>
        <taxon>Cyanobacteriota</taxon>
        <taxon>Cyanophyceae</taxon>
        <taxon>Nostocales</taxon>
        <taxon>Cyanomargaritaceae</taxon>
        <taxon>Cyanomargarita</taxon>
    </lineage>
</organism>
<reference evidence="1" key="1">
    <citation type="submission" date="2021-05" db="EMBL/GenBank/DDBJ databases">
        <authorList>
            <person name="Pietrasiak N."/>
            <person name="Ward R."/>
            <person name="Stajich J.E."/>
            <person name="Kurbessoian T."/>
        </authorList>
    </citation>
    <scope>NUCLEOTIDE SEQUENCE</scope>
    <source>
        <strain evidence="1">GSE-NOS-MK-12-04C</strain>
    </source>
</reference>
<protein>
    <submittedName>
        <fullName evidence="1">YkgJ family cysteine cluster protein</fullName>
    </submittedName>
</protein>
<comment type="caution">
    <text evidence="1">The sequence shown here is derived from an EMBL/GenBank/DDBJ whole genome shotgun (WGS) entry which is preliminary data.</text>
</comment>
<dbReference type="EMBL" id="JAHHGZ010000011">
    <property type="protein sequence ID" value="MBW4668239.1"/>
    <property type="molecule type" value="Genomic_DNA"/>
</dbReference>